<feature type="region of interest" description="Disordered" evidence="1">
    <location>
        <begin position="1"/>
        <end position="86"/>
    </location>
</feature>
<dbReference type="AlphaFoldDB" id="A0A3N4II72"/>
<feature type="compositionally biased region" description="Low complexity" evidence="1">
    <location>
        <begin position="167"/>
        <end position="185"/>
    </location>
</feature>
<feature type="region of interest" description="Disordered" evidence="1">
    <location>
        <begin position="98"/>
        <end position="239"/>
    </location>
</feature>
<feature type="compositionally biased region" description="Polar residues" evidence="1">
    <location>
        <begin position="115"/>
        <end position="136"/>
    </location>
</feature>
<feature type="compositionally biased region" description="Gly residues" evidence="1">
    <location>
        <begin position="254"/>
        <end position="265"/>
    </location>
</feature>
<feature type="compositionally biased region" description="Basic and acidic residues" evidence="1">
    <location>
        <begin position="267"/>
        <end position="286"/>
    </location>
</feature>
<feature type="compositionally biased region" description="Polar residues" evidence="1">
    <location>
        <begin position="1"/>
        <end position="12"/>
    </location>
</feature>
<keyword evidence="3" id="KW-1185">Reference proteome</keyword>
<accession>A0A3N4II72</accession>
<feature type="region of interest" description="Disordered" evidence="1">
    <location>
        <begin position="252"/>
        <end position="296"/>
    </location>
</feature>
<proteinExistence type="predicted"/>
<sequence>MSNTPTTPSSLRLSPDEGKRDSTALPHPPSPYHNPPTPSSFSFAPPPDLSPSLSPYAPLPPIPLASPSAALPPLPPPPPVELPAEPIPLEMAAEPVPIRSELPAEPVPIELPSAPHSTNSSRVSPVSPNDYLSQTLLHGDAAPIGFDRPGVSRSTSHSGYLQRGSIVASSASSSSRGSRPPVSGSNGVRRNASYAGHLRADKNKPLPRIVTNGNTGVESEGWRPSPVSGSSVGGGGIQLDRRVSGMRRSLTGAGRIGAGAGGLGLDEGERMLPARRETREKVRVQEGDDEEEGGGCCGFLFGRKKR</sequence>
<dbReference type="Proteomes" id="UP000275078">
    <property type="component" value="Unassembled WGS sequence"/>
</dbReference>
<gene>
    <name evidence="2" type="ORF">BJ508DRAFT_374785</name>
</gene>
<feature type="compositionally biased region" description="Pro residues" evidence="1">
    <location>
        <begin position="26"/>
        <end position="49"/>
    </location>
</feature>
<evidence type="ECO:0000256" key="1">
    <source>
        <dbReference type="SAM" id="MobiDB-lite"/>
    </source>
</evidence>
<evidence type="ECO:0000313" key="3">
    <source>
        <dbReference type="Proteomes" id="UP000275078"/>
    </source>
</evidence>
<evidence type="ECO:0000313" key="2">
    <source>
        <dbReference type="EMBL" id="RPA83871.1"/>
    </source>
</evidence>
<dbReference type="EMBL" id="ML119662">
    <property type="protein sequence ID" value="RPA83871.1"/>
    <property type="molecule type" value="Genomic_DNA"/>
</dbReference>
<name>A0A3N4II72_ASCIM</name>
<feature type="compositionally biased region" description="Pro residues" evidence="1">
    <location>
        <begin position="57"/>
        <end position="81"/>
    </location>
</feature>
<reference evidence="2 3" key="1">
    <citation type="journal article" date="2018" name="Nat. Ecol. Evol.">
        <title>Pezizomycetes genomes reveal the molecular basis of ectomycorrhizal truffle lifestyle.</title>
        <authorList>
            <person name="Murat C."/>
            <person name="Payen T."/>
            <person name="Noel B."/>
            <person name="Kuo A."/>
            <person name="Morin E."/>
            <person name="Chen J."/>
            <person name="Kohler A."/>
            <person name="Krizsan K."/>
            <person name="Balestrini R."/>
            <person name="Da Silva C."/>
            <person name="Montanini B."/>
            <person name="Hainaut M."/>
            <person name="Levati E."/>
            <person name="Barry K.W."/>
            <person name="Belfiori B."/>
            <person name="Cichocki N."/>
            <person name="Clum A."/>
            <person name="Dockter R.B."/>
            <person name="Fauchery L."/>
            <person name="Guy J."/>
            <person name="Iotti M."/>
            <person name="Le Tacon F."/>
            <person name="Lindquist E.A."/>
            <person name="Lipzen A."/>
            <person name="Malagnac F."/>
            <person name="Mello A."/>
            <person name="Molinier V."/>
            <person name="Miyauchi S."/>
            <person name="Poulain J."/>
            <person name="Riccioni C."/>
            <person name="Rubini A."/>
            <person name="Sitrit Y."/>
            <person name="Splivallo R."/>
            <person name="Traeger S."/>
            <person name="Wang M."/>
            <person name="Zifcakova L."/>
            <person name="Wipf D."/>
            <person name="Zambonelli A."/>
            <person name="Paolocci F."/>
            <person name="Nowrousian M."/>
            <person name="Ottonello S."/>
            <person name="Baldrian P."/>
            <person name="Spatafora J.W."/>
            <person name="Henrissat B."/>
            <person name="Nagy L.G."/>
            <person name="Aury J.M."/>
            <person name="Wincker P."/>
            <person name="Grigoriev I.V."/>
            <person name="Bonfante P."/>
            <person name="Martin F.M."/>
        </authorList>
    </citation>
    <scope>NUCLEOTIDE SEQUENCE [LARGE SCALE GENOMIC DNA]</scope>
    <source>
        <strain evidence="2 3">RN42</strain>
    </source>
</reference>
<protein>
    <submittedName>
        <fullName evidence="2">Uncharacterized protein</fullName>
    </submittedName>
</protein>
<organism evidence="2 3">
    <name type="scientific">Ascobolus immersus RN42</name>
    <dbReference type="NCBI Taxonomy" id="1160509"/>
    <lineage>
        <taxon>Eukaryota</taxon>
        <taxon>Fungi</taxon>
        <taxon>Dikarya</taxon>
        <taxon>Ascomycota</taxon>
        <taxon>Pezizomycotina</taxon>
        <taxon>Pezizomycetes</taxon>
        <taxon>Pezizales</taxon>
        <taxon>Ascobolaceae</taxon>
        <taxon>Ascobolus</taxon>
    </lineage>
</organism>